<proteinExistence type="predicted"/>
<evidence type="ECO:0000256" key="2">
    <source>
        <dbReference type="SAM" id="SignalP"/>
    </source>
</evidence>
<keyword evidence="2" id="KW-0732">Signal</keyword>
<name>A0AAV1W9C9_LUPLU</name>
<evidence type="ECO:0000313" key="4">
    <source>
        <dbReference type="Proteomes" id="UP001497480"/>
    </source>
</evidence>
<feature type="signal peptide" evidence="2">
    <location>
        <begin position="1"/>
        <end position="30"/>
    </location>
</feature>
<dbReference type="PANTHER" id="PTHR34555:SF1">
    <property type="entry name" value="INTEGRAL MEMBRANE HEMOLYSIN-III-LIKE PROTEIN"/>
    <property type="match status" value="1"/>
</dbReference>
<organism evidence="3 4">
    <name type="scientific">Lupinus luteus</name>
    <name type="common">European yellow lupine</name>
    <dbReference type="NCBI Taxonomy" id="3873"/>
    <lineage>
        <taxon>Eukaryota</taxon>
        <taxon>Viridiplantae</taxon>
        <taxon>Streptophyta</taxon>
        <taxon>Embryophyta</taxon>
        <taxon>Tracheophyta</taxon>
        <taxon>Spermatophyta</taxon>
        <taxon>Magnoliopsida</taxon>
        <taxon>eudicotyledons</taxon>
        <taxon>Gunneridae</taxon>
        <taxon>Pentapetalae</taxon>
        <taxon>rosids</taxon>
        <taxon>fabids</taxon>
        <taxon>Fabales</taxon>
        <taxon>Fabaceae</taxon>
        <taxon>Papilionoideae</taxon>
        <taxon>50 kb inversion clade</taxon>
        <taxon>genistoids sensu lato</taxon>
        <taxon>core genistoids</taxon>
        <taxon>Genisteae</taxon>
        <taxon>Lupinus</taxon>
    </lineage>
</organism>
<sequence>MNERMNMLSLRLNPTQLLILILLLRRTVDMIQQGLDCNKVADANSIPLKKKTTPLRDLHNHNNQRITTHPPATAIHSNTIPALAPATATHSNTISGTKRPSPHCLQHSPPTTNGHLVYVRRKSESELPKITPSANPIIINNSFSPNSTHLSGNPSLPISLHNSTITLPPLDSTRNPKGFQNLHWEDRYQQLHMFLTNLDISHQQEYIKMLRSLSSVELSRHAVELEKRSIQLSLEEARELQRVRVLNVLEKPVKNNFKAPADHEECSDKLKTPS</sequence>
<comment type="caution">
    <text evidence="3">The sequence shown here is derived from an EMBL/GenBank/DDBJ whole genome shotgun (WGS) entry which is preliminary data.</text>
</comment>
<accession>A0AAV1W9C9</accession>
<feature type="region of interest" description="Disordered" evidence="1">
    <location>
        <begin position="90"/>
        <end position="114"/>
    </location>
</feature>
<feature type="chain" id="PRO_5043965393" evidence="2">
    <location>
        <begin position="31"/>
        <end position="274"/>
    </location>
</feature>
<evidence type="ECO:0000256" key="1">
    <source>
        <dbReference type="SAM" id="MobiDB-lite"/>
    </source>
</evidence>
<protein>
    <submittedName>
        <fullName evidence="3">Uncharacterized protein</fullName>
    </submittedName>
</protein>
<dbReference type="Proteomes" id="UP001497480">
    <property type="component" value="Unassembled WGS sequence"/>
</dbReference>
<dbReference type="PANTHER" id="PTHR34555">
    <property type="entry name" value="INTEGRAL MEMBRANE HEMOLYSIN-III-LIKE PROTEIN"/>
    <property type="match status" value="1"/>
</dbReference>
<keyword evidence="4" id="KW-1185">Reference proteome</keyword>
<evidence type="ECO:0000313" key="3">
    <source>
        <dbReference type="EMBL" id="CAL0305925.1"/>
    </source>
</evidence>
<dbReference type="EMBL" id="CAXHTB010000004">
    <property type="protein sequence ID" value="CAL0305925.1"/>
    <property type="molecule type" value="Genomic_DNA"/>
</dbReference>
<reference evidence="3 4" key="1">
    <citation type="submission" date="2024-03" db="EMBL/GenBank/DDBJ databases">
        <authorList>
            <person name="Martinez-Hernandez J."/>
        </authorList>
    </citation>
    <scope>NUCLEOTIDE SEQUENCE [LARGE SCALE GENOMIC DNA]</scope>
</reference>
<dbReference type="AlphaFoldDB" id="A0AAV1W9C9"/>
<gene>
    <name evidence="3" type="ORF">LLUT_LOCUS6985</name>
</gene>